<dbReference type="PANTHER" id="PTHR21600">
    <property type="entry name" value="MITOCHONDRIAL RNA PSEUDOURIDINE SYNTHASE"/>
    <property type="match status" value="1"/>
</dbReference>
<dbReference type="NCBIfam" id="TIGR00005">
    <property type="entry name" value="rluA_subfam"/>
    <property type="match status" value="1"/>
</dbReference>
<organism evidence="7 8">
    <name type="scientific">Tichowtungia aerotolerans</name>
    <dbReference type="NCBI Taxonomy" id="2697043"/>
    <lineage>
        <taxon>Bacteria</taxon>
        <taxon>Pseudomonadati</taxon>
        <taxon>Kiritimatiellota</taxon>
        <taxon>Tichowtungiia</taxon>
        <taxon>Tichowtungiales</taxon>
        <taxon>Tichowtungiaceae</taxon>
        <taxon>Tichowtungia</taxon>
    </lineage>
</organism>
<keyword evidence="8" id="KW-1185">Reference proteome</keyword>
<proteinExistence type="inferred from homology"/>
<dbReference type="GO" id="GO:0000455">
    <property type="term" value="P:enzyme-directed rRNA pseudouridine synthesis"/>
    <property type="evidence" value="ECO:0007669"/>
    <property type="project" value="UniProtKB-ARBA"/>
</dbReference>
<keyword evidence="4" id="KW-0694">RNA-binding</keyword>
<reference evidence="7 8" key="1">
    <citation type="submission" date="2020-01" db="EMBL/GenBank/DDBJ databases">
        <title>Ponticoccus aerotolerans gen. nov., sp. nov., an anaerobic bacterium and proposal of Ponticoccusceae fam. nov., Ponticoccusles ord. nov. and Ponticoccuse classis nov. in the phylum Kiritimatiellaeota.</title>
        <authorList>
            <person name="Zhou L.Y."/>
            <person name="Du Z.J."/>
        </authorList>
    </citation>
    <scope>NUCLEOTIDE SEQUENCE [LARGE SCALE GENOMIC DNA]</scope>
    <source>
        <strain evidence="7 8">S-5007</strain>
    </source>
</reference>
<comment type="catalytic activity">
    <reaction evidence="5">
        <text>a uridine in RNA = a pseudouridine in RNA</text>
        <dbReference type="Rhea" id="RHEA:48348"/>
        <dbReference type="Rhea" id="RHEA-COMP:12068"/>
        <dbReference type="Rhea" id="RHEA-COMP:12069"/>
        <dbReference type="ChEBI" id="CHEBI:65314"/>
        <dbReference type="ChEBI" id="CHEBI:65315"/>
    </reaction>
</comment>
<evidence type="ECO:0000256" key="3">
    <source>
        <dbReference type="PIRSR" id="PIRSR606225-1"/>
    </source>
</evidence>
<dbReference type="EC" id="5.4.99.-" evidence="5"/>
<dbReference type="SUPFAM" id="SSF55120">
    <property type="entry name" value="Pseudouridine synthase"/>
    <property type="match status" value="1"/>
</dbReference>
<evidence type="ECO:0000256" key="5">
    <source>
        <dbReference type="RuleBase" id="RU362028"/>
    </source>
</evidence>
<dbReference type="Proteomes" id="UP000464954">
    <property type="component" value="Chromosome"/>
</dbReference>
<feature type="active site" evidence="3">
    <location>
        <position position="134"/>
    </location>
</feature>
<gene>
    <name evidence="7" type="ORF">GT409_00925</name>
</gene>
<dbReference type="PANTHER" id="PTHR21600:SF44">
    <property type="entry name" value="RIBOSOMAL LARGE SUBUNIT PSEUDOURIDINE SYNTHASE D"/>
    <property type="match status" value="1"/>
</dbReference>
<dbReference type="InterPro" id="IPR020103">
    <property type="entry name" value="PsdUridine_synth_cat_dom_sf"/>
</dbReference>
<dbReference type="SUPFAM" id="SSF55174">
    <property type="entry name" value="Alpha-L RNA-binding motif"/>
    <property type="match status" value="1"/>
</dbReference>
<dbReference type="GO" id="GO:0003723">
    <property type="term" value="F:RNA binding"/>
    <property type="evidence" value="ECO:0007669"/>
    <property type="project" value="UniProtKB-KW"/>
</dbReference>
<dbReference type="InterPro" id="IPR002942">
    <property type="entry name" value="S4_RNA-bd"/>
</dbReference>
<dbReference type="EMBL" id="CP047593">
    <property type="protein sequence ID" value="QHI68073.1"/>
    <property type="molecule type" value="Genomic_DNA"/>
</dbReference>
<feature type="domain" description="RNA-binding S4" evidence="6">
    <location>
        <begin position="11"/>
        <end position="75"/>
    </location>
</feature>
<evidence type="ECO:0000259" key="6">
    <source>
        <dbReference type="SMART" id="SM00363"/>
    </source>
</evidence>
<dbReference type="CDD" id="cd02869">
    <property type="entry name" value="PseudoU_synth_RluA_like"/>
    <property type="match status" value="1"/>
</dbReference>
<dbReference type="InterPro" id="IPR036986">
    <property type="entry name" value="S4_RNA-bd_sf"/>
</dbReference>
<dbReference type="InterPro" id="IPR050188">
    <property type="entry name" value="RluA_PseudoU_synthase"/>
</dbReference>
<name>A0A6P1M4Z5_9BACT</name>
<dbReference type="InterPro" id="IPR006225">
    <property type="entry name" value="PsdUridine_synth_RluC/D"/>
</dbReference>
<dbReference type="Gene3D" id="3.10.290.10">
    <property type="entry name" value="RNA-binding S4 domain"/>
    <property type="match status" value="1"/>
</dbReference>
<dbReference type="SMART" id="SM00363">
    <property type="entry name" value="S4"/>
    <property type="match status" value="1"/>
</dbReference>
<dbReference type="Gene3D" id="3.30.2350.10">
    <property type="entry name" value="Pseudouridine synthase"/>
    <property type="match status" value="1"/>
</dbReference>
<evidence type="ECO:0000256" key="2">
    <source>
        <dbReference type="ARBA" id="ARBA00023235"/>
    </source>
</evidence>
<comment type="function">
    <text evidence="5">Responsible for synthesis of pseudouridine from uracil.</text>
</comment>
<dbReference type="InterPro" id="IPR006145">
    <property type="entry name" value="PsdUridine_synth_RsuA/RluA"/>
</dbReference>
<keyword evidence="2 5" id="KW-0413">Isomerase</keyword>
<protein>
    <recommendedName>
        <fullName evidence="5">Pseudouridine synthase</fullName>
        <ecNumber evidence="5">5.4.99.-</ecNumber>
    </recommendedName>
</protein>
<dbReference type="InterPro" id="IPR006224">
    <property type="entry name" value="PsdUridine_synth_RluA-like_CS"/>
</dbReference>
<dbReference type="AlphaFoldDB" id="A0A6P1M4Z5"/>
<dbReference type="PROSITE" id="PS01129">
    <property type="entry name" value="PSI_RLU"/>
    <property type="match status" value="1"/>
</dbReference>
<evidence type="ECO:0000313" key="7">
    <source>
        <dbReference type="EMBL" id="QHI68073.1"/>
    </source>
</evidence>
<comment type="similarity">
    <text evidence="1 5">Belongs to the pseudouridine synthase RluA family.</text>
</comment>
<accession>A0A6P1M4Z5</accession>
<evidence type="ECO:0000256" key="4">
    <source>
        <dbReference type="PROSITE-ProRule" id="PRU00182"/>
    </source>
</evidence>
<dbReference type="Pfam" id="PF00849">
    <property type="entry name" value="PseudoU_synth_2"/>
    <property type="match status" value="1"/>
</dbReference>
<dbReference type="Pfam" id="PF01479">
    <property type="entry name" value="S4"/>
    <property type="match status" value="1"/>
</dbReference>
<evidence type="ECO:0000256" key="1">
    <source>
        <dbReference type="ARBA" id="ARBA00010876"/>
    </source>
</evidence>
<dbReference type="RefSeq" id="WP_160626107.1">
    <property type="nucleotide sequence ID" value="NZ_CP047593.1"/>
</dbReference>
<dbReference type="GO" id="GO:0120159">
    <property type="term" value="F:rRNA pseudouridine synthase activity"/>
    <property type="evidence" value="ECO:0007669"/>
    <property type="project" value="UniProtKB-ARBA"/>
</dbReference>
<evidence type="ECO:0000313" key="8">
    <source>
        <dbReference type="Proteomes" id="UP000464954"/>
    </source>
</evidence>
<sequence>MSGKTAEESGKRLDAWLAESEPGLSRSRWQGLIKNGKVTVNGGSVKSNFKLRSGDFVEWTIPDPVPTETLPENIPLDILFEDRHIIVVNKPAGLVVHPAAGNENGTLVNALLHHCTDLTGIGGEERPGIVHRLDKDTSGVMVIAKTETAMAELARQFKKRETEKEYLAIVRGALHPSSGYIETTIGRHPIHRKKMAANIKRGRRAVSNYKTDEKLKNASLLRIRIETGRTHQIRVHMAFLKHPILGDKLYARRQPTDTWPDRQMLHAAKLSIIHPNTRKKMTFQAPLPADMKALLEQLRINPSEKSQLPYETQSPQTRG</sequence>
<dbReference type="KEGG" id="taer:GT409_00925"/>
<dbReference type="PROSITE" id="PS50889">
    <property type="entry name" value="S4"/>
    <property type="match status" value="1"/>
</dbReference>
<dbReference type="CDD" id="cd00165">
    <property type="entry name" value="S4"/>
    <property type="match status" value="1"/>
</dbReference>